<dbReference type="EMBL" id="JADHQC010000004">
    <property type="protein sequence ID" value="MBL6811528.1"/>
    <property type="molecule type" value="Genomic_DNA"/>
</dbReference>
<dbReference type="Pfam" id="PF04166">
    <property type="entry name" value="PdxA"/>
    <property type="match status" value="1"/>
</dbReference>
<dbReference type="InterPro" id="IPR005255">
    <property type="entry name" value="PdxA_fam"/>
</dbReference>
<accession>A0A937I478</accession>
<evidence type="ECO:0000313" key="5">
    <source>
        <dbReference type="Proteomes" id="UP000744438"/>
    </source>
</evidence>
<reference evidence="4" key="1">
    <citation type="submission" date="2020-10" db="EMBL/GenBank/DDBJ databases">
        <title>Microbiome of the Black Sea water column analyzed by genome centric metagenomics.</title>
        <authorList>
            <person name="Cabello-Yeves P.J."/>
            <person name="Callieri C."/>
            <person name="Picazo A."/>
            <person name="Mehrshad M."/>
            <person name="Haro-Moreno J.M."/>
            <person name="Roda-Garcia J."/>
            <person name="Dzembekova N."/>
            <person name="Slabakova V."/>
            <person name="Slabakova N."/>
            <person name="Moncheva S."/>
            <person name="Rodriguez-Valera F."/>
        </authorList>
    </citation>
    <scope>NUCLEOTIDE SEQUENCE</scope>
    <source>
        <strain evidence="4">BS307-5m-G49</strain>
    </source>
</reference>
<dbReference type="GO" id="GO:0008615">
    <property type="term" value="P:pyridoxine biosynthetic process"/>
    <property type="evidence" value="ECO:0007669"/>
    <property type="project" value="TreeGrafter"/>
</dbReference>
<dbReference type="Proteomes" id="UP000744438">
    <property type="component" value="Unassembled WGS sequence"/>
</dbReference>
<keyword evidence="2 4" id="KW-0560">Oxidoreductase</keyword>
<dbReference type="NCBIfam" id="TIGR00557">
    <property type="entry name" value="pdxA"/>
    <property type="match status" value="1"/>
</dbReference>
<dbReference type="EC" id="1.1.1.262" evidence="4"/>
<gene>
    <name evidence="4" type="primary">pdxA</name>
    <name evidence="4" type="ORF">ISQ63_01435</name>
</gene>
<dbReference type="GO" id="GO:0042823">
    <property type="term" value="P:pyridoxal phosphate biosynthetic process"/>
    <property type="evidence" value="ECO:0007669"/>
    <property type="project" value="TreeGrafter"/>
</dbReference>
<sequence>MTKFFISPGDPSGIGPEITLKALSKNKDIQNNFVLAGDKTLYLDLIDKNNIDLNLIDESSKEKGVAFKHFPLQNQVSLGVPDLANANYIIDILSYGALGCLKKEFKGLITGPINKELINESGFEFSGHTEFLSDISNAKKVVMLLMNKKLKIALLTTHIPLSEVPSKISKKNLEETVSIISAEFKNTWKIKNPSICLLGLNPHAGEGGYIGHEEEEILKPFVNSSKENVHGPISADTAFIEKNIKKYDVFLAMYHDQGLPVIKSMGFGNTLNVTLGLPFIRISVDHGTAYEIAGKNKADFSSMDEALKTSVSLL</sequence>
<evidence type="ECO:0000313" key="4">
    <source>
        <dbReference type="EMBL" id="MBL6811528.1"/>
    </source>
</evidence>
<evidence type="ECO:0000256" key="2">
    <source>
        <dbReference type="ARBA" id="ARBA00023002"/>
    </source>
</evidence>
<protein>
    <submittedName>
        <fullName evidence="4">4-hydroxythreonine-4-phosphate dehydrogenase PdxA</fullName>
        <ecNumber evidence="4">1.1.1.262</ecNumber>
    </submittedName>
</protein>
<dbReference type="GO" id="GO:0051287">
    <property type="term" value="F:NAD binding"/>
    <property type="evidence" value="ECO:0007669"/>
    <property type="project" value="InterPro"/>
</dbReference>
<comment type="caution">
    <text evidence="4">The sequence shown here is derived from an EMBL/GenBank/DDBJ whole genome shotgun (WGS) entry which is preliminary data.</text>
</comment>
<keyword evidence="3" id="KW-0520">NAD</keyword>
<evidence type="ECO:0000256" key="1">
    <source>
        <dbReference type="ARBA" id="ARBA00022723"/>
    </source>
</evidence>
<dbReference type="SUPFAM" id="SSF53659">
    <property type="entry name" value="Isocitrate/Isopropylmalate dehydrogenase-like"/>
    <property type="match status" value="1"/>
</dbReference>
<dbReference type="PANTHER" id="PTHR30004">
    <property type="entry name" value="4-HYDROXYTHREONINE-4-PHOSPHATE DEHYDROGENASE"/>
    <property type="match status" value="1"/>
</dbReference>
<proteinExistence type="predicted"/>
<dbReference type="Gene3D" id="3.40.718.10">
    <property type="entry name" value="Isopropylmalate Dehydrogenase"/>
    <property type="match status" value="1"/>
</dbReference>
<dbReference type="PANTHER" id="PTHR30004:SF5">
    <property type="entry name" value="4-HYDROXYTHREONINE-4-PHOSPHATE DEHYDROGENASE"/>
    <property type="match status" value="1"/>
</dbReference>
<dbReference type="AlphaFoldDB" id="A0A937I478"/>
<keyword evidence="1" id="KW-0479">Metal-binding</keyword>
<name>A0A937I478_9GAMM</name>
<dbReference type="GO" id="GO:0050570">
    <property type="term" value="F:4-hydroxythreonine-4-phosphate dehydrogenase activity"/>
    <property type="evidence" value="ECO:0007669"/>
    <property type="project" value="UniProtKB-EC"/>
</dbReference>
<organism evidence="4 5">
    <name type="scientific">SAR86 cluster bacterium</name>
    <dbReference type="NCBI Taxonomy" id="2030880"/>
    <lineage>
        <taxon>Bacteria</taxon>
        <taxon>Pseudomonadati</taxon>
        <taxon>Pseudomonadota</taxon>
        <taxon>Gammaproteobacteria</taxon>
        <taxon>SAR86 cluster</taxon>
    </lineage>
</organism>
<dbReference type="GO" id="GO:0046872">
    <property type="term" value="F:metal ion binding"/>
    <property type="evidence" value="ECO:0007669"/>
    <property type="project" value="UniProtKB-KW"/>
</dbReference>
<evidence type="ECO:0000256" key="3">
    <source>
        <dbReference type="ARBA" id="ARBA00023027"/>
    </source>
</evidence>